<evidence type="ECO:0000259" key="4">
    <source>
        <dbReference type="PROSITE" id="PS50886"/>
    </source>
</evidence>
<dbReference type="PROSITE" id="PS50886">
    <property type="entry name" value="TRBD"/>
    <property type="match status" value="1"/>
</dbReference>
<dbReference type="Pfam" id="PF01588">
    <property type="entry name" value="tRNA_bind"/>
    <property type="match status" value="1"/>
</dbReference>
<dbReference type="AlphaFoldDB" id="A0A8S1NPM0"/>
<keyword evidence="1 2" id="KW-0694">RNA-binding</keyword>
<organism evidence="5 6">
    <name type="scientific">Paramecium primaurelia</name>
    <dbReference type="NCBI Taxonomy" id="5886"/>
    <lineage>
        <taxon>Eukaryota</taxon>
        <taxon>Sar</taxon>
        <taxon>Alveolata</taxon>
        <taxon>Ciliophora</taxon>
        <taxon>Intramacronucleata</taxon>
        <taxon>Oligohymenophorea</taxon>
        <taxon>Peniculida</taxon>
        <taxon>Parameciidae</taxon>
        <taxon>Paramecium</taxon>
    </lineage>
</organism>
<feature type="compositionally biased region" description="Low complexity" evidence="3">
    <location>
        <begin position="51"/>
        <end position="62"/>
    </location>
</feature>
<evidence type="ECO:0000313" key="5">
    <source>
        <dbReference type="EMBL" id="CAD8095247.1"/>
    </source>
</evidence>
<feature type="compositionally biased region" description="Basic and acidic residues" evidence="3">
    <location>
        <begin position="63"/>
        <end position="102"/>
    </location>
</feature>
<gene>
    <name evidence="5" type="ORF">PPRIM_AZ9-3.1.T0980077</name>
</gene>
<dbReference type="PANTHER" id="PTHR11586:SF33">
    <property type="entry name" value="AMINOACYL TRNA SYNTHASE COMPLEX-INTERACTING MULTIFUNCTIONAL PROTEIN 1"/>
    <property type="match status" value="1"/>
</dbReference>
<dbReference type="InterPro" id="IPR051270">
    <property type="entry name" value="Tyrosine-tRNA_ligase_regulator"/>
</dbReference>
<dbReference type="GO" id="GO:0000049">
    <property type="term" value="F:tRNA binding"/>
    <property type="evidence" value="ECO:0007669"/>
    <property type="project" value="UniProtKB-UniRule"/>
</dbReference>
<comment type="caution">
    <text evidence="5">The sequence shown here is derived from an EMBL/GenBank/DDBJ whole genome shotgun (WGS) entry which is preliminary data.</text>
</comment>
<feature type="domain" description="TRNA-binding" evidence="4">
    <location>
        <begin position="124"/>
        <end position="225"/>
    </location>
</feature>
<proteinExistence type="predicted"/>
<feature type="region of interest" description="Disordered" evidence="3">
    <location>
        <begin position="38"/>
        <end position="120"/>
    </location>
</feature>
<reference evidence="5" key="1">
    <citation type="submission" date="2021-01" db="EMBL/GenBank/DDBJ databases">
        <authorList>
            <consortium name="Genoscope - CEA"/>
            <person name="William W."/>
        </authorList>
    </citation>
    <scope>NUCLEOTIDE SEQUENCE</scope>
</reference>
<name>A0A8S1NPM0_PARPR</name>
<keyword evidence="2" id="KW-0820">tRNA-binding</keyword>
<sequence length="288" mass="32527">MNTISQFKPTLLKLETIIYQLEKSLGVEHKPSPFAEFIQLNTKQENDSNPKVEQQAQPQQIKEQTEQVQKKEQTGNKTEQPQKKEQTEKKEKQPQQDKKQPEKQPQQGKKATAPAPQDFGPFTDFVSVDIRVGELKKVWKHEESDKLYCEEIDIGGEVRQIASGLQQFVPIEEMTGQVLVLVNLKPRKLAGFMSNGMVLCASDASHTKVELMRPAPGSKVGERVKIQGHENIFKDEREEVLNPKKGQWEKVAPLLKTNENLQAVFDGHLLITTQGPIISKTLANSNIS</sequence>
<dbReference type="InterPro" id="IPR002547">
    <property type="entry name" value="tRNA-bd_dom"/>
</dbReference>
<dbReference type="OMA" id="KVWKHEE"/>
<protein>
    <recommendedName>
        <fullName evidence="4">tRNA-binding domain-containing protein</fullName>
    </recommendedName>
</protein>
<evidence type="ECO:0000256" key="3">
    <source>
        <dbReference type="SAM" id="MobiDB-lite"/>
    </source>
</evidence>
<dbReference type="CDD" id="cd02799">
    <property type="entry name" value="tRNA_bind_EMAP-II_like"/>
    <property type="match status" value="1"/>
</dbReference>
<evidence type="ECO:0000313" key="6">
    <source>
        <dbReference type="Proteomes" id="UP000688137"/>
    </source>
</evidence>
<dbReference type="PANTHER" id="PTHR11586">
    <property type="entry name" value="TRNA-AMINOACYLATION COFACTOR ARC1 FAMILY MEMBER"/>
    <property type="match status" value="1"/>
</dbReference>
<evidence type="ECO:0000256" key="2">
    <source>
        <dbReference type="PROSITE-ProRule" id="PRU00209"/>
    </source>
</evidence>
<dbReference type="Proteomes" id="UP000688137">
    <property type="component" value="Unassembled WGS sequence"/>
</dbReference>
<dbReference type="EMBL" id="CAJJDM010000101">
    <property type="protein sequence ID" value="CAD8095247.1"/>
    <property type="molecule type" value="Genomic_DNA"/>
</dbReference>
<accession>A0A8S1NPM0</accession>
<keyword evidence="6" id="KW-1185">Reference proteome</keyword>
<evidence type="ECO:0000256" key="1">
    <source>
        <dbReference type="ARBA" id="ARBA00022884"/>
    </source>
</evidence>